<name>A0AAN7Z8B3_9PEZI</name>
<sequence length="77" mass="8786">MTEVKEHAGHSVKALENILRGHELQGLVWIGIDNMLRYAFTLSSLSAMGHFCRFLGRALSRRHGMLICRHLHETFPS</sequence>
<dbReference type="Proteomes" id="UP001305414">
    <property type="component" value="Unassembled WGS sequence"/>
</dbReference>
<protein>
    <submittedName>
        <fullName evidence="1">Uncharacterized protein</fullName>
    </submittedName>
</protein>
<keyword evidence="2" id="KW-1185">Reference proteome</keyword>
<organism evidence="1 2">
    <name type="scientific">Xylaria bambusicola</name>
    <dbReference type="NCBI Taxonomy" id="326684"/>
    <lineage>
        <taxon>Eukaryota</taxon>
        <taxon>Fungi</taxon>
        <taxon>Dikarya</taxon>
        <taxon>Ascomycota</taxon>
        <taxon>Pezizomycotina</taxon>
        <taxon>Sordariomycetes</taxon>
        <taxon>Xylariomycetidae</taxon>
        <taxon>Xylariales</taxon>
        <taxon>Xylariaceae</taxon>
        <taxon>Xylaria</taxon>
    </lineage>
</organism>
<accession>A0AAN7Z8B3</accession>
<dbReference type="EMBL" id="JAWHQM010000040">
    <property type="protein sequence ID" value="KAK5634382.1"/>
    <property type="molecule type" value="Genomic_DNA"/>
</dbReference>
<proteinExistence type="predicted"/>
<evidence type="ECO:0000313" key="2">
    <source>
        <dbReference type="Proteomes" id="UP001305414"/>
    </source>
</evidence>
<dbReference type="AlphaFoldDB" id="A0AAN7Z8B3"/>
<comment type="caution">
    <text evidence="1">The sequence shown here is derived from an EMBL/GenBank/DDBJ whole genome shotgun (WGS) entry which is preliminary data.</text>
</comment>
<gene>
    <name evidence="1" type="ORF">RRF57_010097</name>
</gene>
<reference evidence="1 2" key="1">
    <citation type="submission" date="2023-10" db="EMBL/GenBank/DDBJ databases">
        <title>Draft genome sequence of Xylaria bambusicola isolate GMP-LS, the root and basal stem rot pathogen of sugarcane in Indonesia.</title>
        <authorList>
            <person name="Selvaraj P."/>
            <person name="Muralishankar V."/>
            <person name="Muruganantham S."/>
            <person name="Sp S."/>
            <person name="Haryani S."/>
            <person name="Lau K.J.X."/>
            <person name="Naqvi N.I."/>
        </authorList>
    </citation>
    <scope>NUCLEOTIDE SEQUENCE [LARGE SCALE GENOMIC DNA]</scope>
    <source>
        <strain evidence="1">GMP-LS</strain>
    </source>
</reference>
<evidence type="ECO:0000313" key="1">
    <source>
        <dbReference type="EMBL" id="KAK5634382.1"/>
    </source>
</evidence>